<dbReference type="RefSeq" id="WP_126977710.1">
    <property type="nucleotide sequence ID" value="NZ_PQSP01000001.1"/>
</dbReference>
<name>A0A433SGS2_9BURK</name>
<dbReference type="Proteomes" id="UP000286947">
    <property type="component" value="Unassembled WGS sequence"/>
</dbReference>
<feature type="region of interest" description="Disordered" evidence="1">
    <location>
        <begin position="1"/>
        <end position="38"/>
    </location>
</feature>
<proteinExistence type="predicted"/>
<organism evidence="2 3">
    <name type="scientific">Saezia sanguinis</name>
    <dbReference type="NCBI Taxonomy" id="1965230"/>
    <lineage>
        <taxon>Bacteria</taxon>
        <taxon>Pseudomonadati</taxon>
        <taxon>Pseudomonadota</taxon>
        <taxon>Betaproteobacteria</taxon>
        <taxon>Burkholderiales</taxon>
        <taxon>Saeziaceae</taxon>
        <taxon>Saezia</taxon>
    </lineage>
</organism>
<dbReference type="EMBL" id="PQSP01000001">
    <property type="protein sequence ID" value="RUS67928.1"/>
    <property type="molecule type" value="Genomic_DNA"/>
</dbReference>
<comment type="caution">
    <text evidence="2">The sequence shown here is derived from an EMBL/GenBank/DDBJ whole genome shotgun (WGS) entry which is preliminary data.</text>
</comment>
<keyword evidence="3" id="KW-1185">Reference proteome</keyword>
<evidence type="ECO:0000313" key="3">
    <source>
        <dbReference type="Proteomes" id="UP000286947"/>
    </source>
</evidence>
<feature type="compositionally biased region" description="Low complexity" evidence="1">
    <location>
        <begin position="10"/>
        <end position="38"/>
    </location>
</feature>
<protein>
    <submittedName>
        <fullName evidence="2">Uncharacterized protein</fullName>
    </submittedName>
</protein>
<dbReference type="OrthoDB" id="8759476at2"/>
<evidence type="ECO:0000256" key="1">
    <source>
        <dbReference type="SAM" id="MobiDB-lite"/>
    </source>
</evidence>
<sequence>MGSPTVEPVATTPPQQGAGAPAAANNQNNSGAAQTTTNAPAVGVQSVTTTTTTTGCTNTVVLNATYKVKLNVGTYNLDDGVITTTGASKLPYVLVYASFSQPDSWTVIKTSTTTGGIVIPLENIGYYRLYIKEPRLTFQANSTFDIPYHMNTDGTASTHQVQPFFGLRVESANNCAADATTNKLTPPFTVTTYLPNTLSRAANLYPTTGQTFTLTQQNSQSTLTLSGFTTRTRSSATAAFQTQTENTYRITFQLWSDCSRAYGHLHTRVQNSTHRTILENFYREAMTVSGNSRRLTFRFGTETRDREIFFDEGGTFGARQTLSFSSQTNMTASEAIRRIHPDVWDYWVSAMQTLNLTYSKIGSAWRPHIGSTYHRYSVALDFNDTRGMLTVPNPNYHSGSPPGSPNAQPEIEEEITITFRRDLAATDVRQDCNPSTALSANSSTAPTARDKRITLSKNILNHVATGKLGGQLGWTGGPWTLNYNQVGITNNTTRFITTDNTHKHHIHLTVGTEQV</sequence>
<gene>
    <name evidence="2" type="ORF">CUZ56_00409</name>
</gene>
<reference evidence="2 3" key="1">
    <citation type="submission" date="2018-01" db="EMBL/GenBank/DDBJ databases">
        <title>Saezia sanguinis gen. nov., sp. nov., in the order Burkholderiales isolated from human blood.</title>
        <authorList>
            <person name="Medina-Pascual M.J."/>
            <person name="Valdezate S."/>
            <person name="Monzon S."/>
            <person name="Cuesta I."/>
            <person name="Carrasco G."/>
            <person name="Villalon P."/>
            <person name="Saez-Nieto J.A."/>
        </authorList>
    </citation>
    <scope>NUCLEOTIDE SEQUENCE [LARGE SCALE GENOMIC DNA]</scope>
    <source>
        <strain evidence="2 3">CNM695-12</strain>
    </source>
</reference>
<evidence type="ECO:0000313" key="2">
    <source>
        <dbReference type="EMBL" id="RUS67928.1"/>
    </source>
</evidence>
<accession>A0A433SGS2</accession>
<dbReference type="AlphaFoldDB" id="A0A433SGS2"/>